<organism evidence="3 4">
    <name type="scientific">Staphylococcus felis</name>
    <dbReference type="NCBI Taxonomy" id="46127"/>
    <lineage>
        <taxon>Bacteria</taxon>
        <taxon>Bacillati</taxon>
        <taxon>Bacillota</taxon>
        <taxon>Bacilli</taxon>
        <taxon>Bacillales</taxon>
        <taxon>Staphylococcaceae</taxon>
        <taxon>Staphylococcus</taxon>
    </lineage>
</organism>
<evidence type="ECO:0000313" key="3">
    <source>
        <dbReference type="EMBL" id="REI22019.1"/>
    </source>
</evidence>
<accession>A0AAX1RWT8</accession>
<reference evidence="3 4" key="1">
    <citation type="journal article" date="2018" name="Vet. Microbiol.">
        <title>Characterisation of Staphylococcus felis isolated from cats using whole genome sequencing.</title>
        <authorList>
            <person name="Worthing K."/>
            <person name="Pang S."/>
            <person name="Trott D.J."/>
            <person name="Abraham S."/>
            <person name="Coombs G.W."/>
            <person name="Jordan D."/>
            <person name="McIntyre L."/>
            <person name="Davies M.R."/>
            <person name="Norris J."/>
        </authorList>
    </citation>
    <scope>NUCLEOTIDE SEQUENCE [LARGE SCALE GENOMIC DNA]</scope>
    <source>
        <strain evidence="3 4">F25</strain>
    </source>
</reference>
<dbReference type="RefSeq" id="WP_115855729.1">
    <property type="nucleotide sequence ID" value="NZ_QKXL01000121.1"/>
</dbReference>
<gene>
    <name evidence="3" type="ORF">DOS76_05940</name>
</gene>
<name>A0AAX1RWT8_9STAP</name>
<keyword evidence="2" id="KW-0812">Transmembrane</keyword>
<keyword evidence="2" id="KW-0472">Membrane</keyword>
<feature type="transmembrane region" description="Helical" evidence="2">
    <location>
        <begin position="39"/>
        <end position="56"/>
    </location>
</feature>
<keyword evidence="2" id="KW-1133">Transmembrane helix</keyword>
<comment type="caution">
    <text evidence="3">The sequence shown here is derived from an EMBL/GenBank/DDBJ whole genome shotgun (WGS) entry which is preliminary data.</text>
</comment>
<feature type="compositionally biased region" description="Basic and acidic residues" evidence="1">
    <location>
        <begin position="69"/>
        <end position="90"/>
    </location>
</feature>
<evidence type="ECO:0000256" key="1">
    <source>
        <dbReference type="SAM" id="MobiDB-lite"/>
    </source>
</evidence>
<dbReference type="AlphaFoldDB" id="A0AAX1RWT8"/>
<feature type="region of interest" description="Disordered" evidence="1">
    <location>
        <begin position="64"/>
        <end position="90"/>
    </location>
</feature>
<evidence type="ECO:0000313" key="4">
    <source>
        <dbReference type="Proteomes" id="UP000256337"/>
    </source>
</evidence>
<sequence length="235" mass="26973">MIEKKKWYQKTWFIILTLIFFFPVGIFLMWKFANWSSTIKWIVTAVIAIIALFSFFTDSTDNNQTQNNEIEKSTEEKTTEDKKNVEKKSVEEASKKIQKSKVETSKTMSEDEYKGVIKSYQMQIQLAGEDLQKLTTEMNDSGRLTNKGKDLVYAIYGGLDGADLILKGAKEKVIPPEKYDIDHQNLLSANEHFQNAARYLESYENSESPDDLNNALKELSIATDNADIDIRNILE</sequence>
<evidence type="ECO:0000256" key="2">
    <source>
        <dbReference type="SAM" id="Phobius"/>
    </source>
</evidence>
<dbReference type="Proteomes" id="UP000256337">
    <property type="component" value="Unassembled WGS sequence"/>
</dbReference>
<protein>
    <submittedName>
        <fullName evidence="3">Uncharacterized protein</fullName>
    </submittedName>
</protein>
<feature type="transmembrane region" description="Helical" evidence="2">
    <location>
        <begin position="12"/>
        <end position="33"/>
    </location>
</feature>
<proteinExistence type="predicted"/>
<dbReference type="EMBL" id="QKYD01000100">
    <property type="protein sequence ID" value="REI22019.1"/>
    <property type="molecule type" value="Genomic_DNA"/>
</dbReference>